<keyword evidence="4 13" id="KW-0732">Signal</keyword>
<dbReference type="GO" id="GO:0071222">
    <property type="term" value="P:cellular response to lipopolysaccharide"/>
    <property type="evidence" value="ECO:0007669"/>
    <property type="project" value="TreeGrafter"/>
</dbReference>
<dbReference type="InterPro" id="IPR003599">
    <property type="entry name" value="Ig_sub"/>
</dbReference>
<protein>
    <recommendedName>
        <fullName evidence="14">Ig-like domain-containing protein</fullName>
    </recommendedName>
</protein>
<keyword evidence="8" id="KW-0675">Receptor</keyword>
<dbReference type="GO" id="GO:0009897">
    <property type="term" value="C:external side of plasma membrane"/>
    <property type="evidence" value="ECO:0007669"/>
    <property type="project" value="TreeGrafter"/>
</dbReference>
<evidence type="ECO:0000256" key="9">
    <source>
        <dbReference type="ARBA" id="ARBA00023180"/>
    </source>
</evidence>
<keyword evidence="9" id="KW-0325">Glycoprotein</keyword>
<organism evidence="15 16">
    <name type="scientific">Astyanax mexicanus</name>
    <name type="common">Blind cave fish</name>
    <name type="synonym">Astyanax fasciatus mexicanus</name>
    <dbReference type="NCBI Taxonomy" id="7994"/>
    <lineage>
        <taxon>Eukaryota</taxon>
        <taxon>Metazoa</taxon>
        <taxon>Chordata</taxon>
        <taxon>Craniata</taxon>
        <taxon>Vertebrata</taxon>
        <taxon>Euteleostomi</taxon>
        <taxon>Actinopterygii</taxon>
        <taxon>Neopterygii</taxon>
        <taxon>Teleostei</taxon>
        <taxon>Ostariophysi</taxon>
        <taxon>Characiformes</taxon>
        <taxon>Characoidei</taxon>
        <taxon>Acestrorhamphidae</taxon>
        <taxon>Acestrorhamphinae</taxon>
        <taxon>Astyanax</taxon>
    </lineage>
</organism>
<dbReference type="GO" id="GO:0042102">
    <property type="term" value="P:positive regulation of T cell proliferation"/>
    <property type="evidence" value="ECO:0007669"/>
    <property type="project" value="TreeGrafter"/>
</dbReference>
<accession>A0A8T2MDD1</accession>
<evidence type="ECO:0000256" key="3">
    <source>
        <dbReference type="ARBA" id="ARBA00022692"/>
    </source>
</evidence>
<feature type="region of interest" description="Disordered" evidence="11">
    <location>
        <begin position="246"/>
        <end position="275"/>
    </location>
</feature>
<dbReference type="InterPro" id="IPR013106">
    <property type="entry name" value="Ig_V-set"/>
</dbReference>
<dbReference type="GO" id="GO:0006955">
    <property type="term" value="P:immune response"/>
    <property type="evidence" value="ECO:0007669"/>
    <property type="project" value="TreeGrafter"/>
</dbReference>
<dbReference type="InterPro" id="IPR036179">
    <property type="entry name" value="Ig-like_dom_sf"/>
</dbReference>
<dbReference type="Pfam" id="PF07686">
    <property type="entry name" value="V-set"/>
    <property type="match status" value="2"/>
</dbReference>
<comment type="caution">
    <text evidence="15">The sequence shown here is derived from an EMBL/GenBank/DDBJ whole genome shotgun (WGS) entry which is preliminary data.</text>
</comment>
<dbReference type="SMART" id="SM00406">
    <property type="entry name" value="IGv"/>
    <property type="match status" value="2"/>
</dbReference>
<reference evidence="15 16" key="1">
    <citation type="submission" date="2021-07" db="EMBL/GenBank/DDBJ databases">
        <authorList>
            <person name="Imarazene B."/>
            <person name="Zahm M."/>
            <person name="Klopp C."/>
            <person name="Cabau C."/>
            <person name="Beille S."/>
            <person name="Jouanno E."/>
            <person name="Castinel A."/>
            <person name="Lluch J."/>
            <person name="Gil L."/>
            <person name="Kuchtly C."/>
            <person name="Lopez Roques C."/>
            <person name="Donnadieu C."/>
            <person name="Parrinello H."/>
            <person name="Journot L."/>
            <person name="Du K."/>
            <person name="Schartl M."/>
            <person name="Retaux S."/>
            <person name="Guiguen Y."/>
        </authorList>
    </citation>
    <scope>NUCLEOTIDE SEQUENCE [LARGE SCALE GENOMIC DNA]</scope>
    <source>
        <strain evidence="15">Pach_M1</strain>
        <tissue evidence="15">Testis</tissue>
    </source>
</reference>
<dbReference type="Proteomes" id="UP000752171">
    <property type="component" value="Unassembled WGS sequence"/>
</dbReference>
<dbReference type="SMART" id="SM00408">
    <property type="entry name" value="IGc2"/>
    <property type="match status" value="2"/>
</dbReference>
<keyword evidence="3 12" id="KW-0812">Transmembrane</keyword>
<dbReference type="EMBL" id="JAICCE010000001">
    <property type="protein sequence ID" value="KAG9282463.1"/>
    <property type="molecule type" value="Genomic_DNA"/>
</dbReference>
<evidence type="ECO:0000256" key="13">
    <source>
        <dbReference type="SAM" id="SignalP"/>
    </source>
</evidence>
<dbReference type="SMART" id="SM00409">
    <property type="entry name" value="IG"/>
    <property type="match status" value="2"/>
</dbReference>
<evidence type="ECO:0000256" key="5">
    <source>
        <dbReference type="ARBA" id="ARBA00022989"/>
    </source>
</evidence>
<keyword evidence="10" id="KW-0393">Immunoglobulin domain</keyword>
<comment type="subcellular location">
    <subcellularLocation>
        <location evidence="1">Cell membrane</location>
        <topology evidence="1">Single-pass type I membrane protein</topology>
    </subcellularLocation>
</comment>
<evidence type="ECO:0000256" key="11">
    <source>
        <dbReference type="SAM" id="MobiDB-lite"/>
    </source>
</evidence>
<proteinExistence type="predicted"/>
<feature type="transmembrane region" description="Helical" evidence="12">
    <location>
        <begin position="282"/>
        <end position="303"/>
    </location>
</feature>
<dbReference type="SUPFAM" id="SSF48726">
    <property type="entry name" value="Immunoglobulin"/>
    <property type="match status" value="2"/>
</dbReference>
<keyword evidence="7" id="KW-1015">Disulfide bond</keyword>
<dbReference type="InterPro" id="IPR007110">
    <property type="entry name" value="Ig-like_dom"/>
</dbReference>
<evidence type="ECO:0000313" key="16">
    <source>
        <dbReference type="Proteomes" id="UP000752171"/>
    </source>
</evidence>
<keyword evidence="6 12" id="KW-0472">Membrane</keyword>
<feature type="chain" id="PRO_5035769518" description="Ig-like domain-containing protein" evidence="13">
    <location>
        <begin position="21"/>
        <end position="367"/>
    </location>
</feature>
<feature type="domain" description="Ig-like" evidence="14">
    <location>
        <begin position="136"/>
        <end position="225"/>
    </location>
</feature>
<dbReference type="GO" id="GO:0007166">
    <property type="term" value="P:cell surface receptor signaling pathway"/>
    <property type="evidence" value="ECO:0007669"/>
    <property type="project" value="TreeGrafter"/>
</dbReference>
<keyword evidence="5 12" id="KW-1133">Transmembrane helix</keyword>
<evidence type="ECO:0000256" key="7">
    <source>
        <dbReference type="ARBA" id="ARBA00023157"/>
    </source>
</evidence>
<evidence type="ECO:0000259" key="14">
    <source>
        <dbReference type="PROSITE" id="PS50835"/>
    </source>
</evidence>
<evidence type="ECO:0000256" key="6">
    <source>
        <dbReference type="ARBA" id="ARBA00023136"/>
    </source>
</evidence>
<evidence type="ECO:0000313" key="15">
    <source>
        <dbReference type="EMBL" id="KAG9282463.1"/>
    </source>
</evidence>
<dbReference type="AlphaFoldDB" id="A0A8T2MDD1"/>
<dbReference type="GO" id="GO:0031295">
    <property type="term" value="P:T cell costimulation"/>
    <property type="evidence" value="ECO:0007669"/>
    <property type="project" value="TreeGrafter"/>
</dbReference>
<feature type="domain" description="Ig-like" evidence="14">
    <location>
        <begin position="32"/>
        <end position="113"/>
    </location>
</feature>
<dbReference type="PROSITE" id="PS50835">
    <property type="entry name" value="IG_LIKE"/>
    <property type="match status" value="2"/>
</dbReference>
<evidence type="ECO:0000256" key="1">
    <source>
        <dbReference type="ARBA" id="ARBA00004251"/>
    </source>
</evidence>
<dbReference type="Gene3D" id="2.60.40.10">
    <property type="entry name" value="Immunoglobulins"/>
    <property type="match status" value="2"/>
</dbReference>
<evidence type="ECO:0000256" key="10">
    <source>
        <dbReference type="ARBA" id="ARBA00023319"/>
    </source>
</evidence>
<evidence type="ECO:0000256" key="12">
    <source>
        <dbReference type="SAM" id="Phobius"/>
    </source>
</evidence>
<sequence>MECVYLLLVVFHFTAGCTLSGQIYREFTGLSGGSVLLPCSCSDLQTTPQRISWKAKTRTADFTEVITDDQYRDRVHLFNKDSPANLSLLISDLREEDGGDYRCQTEKETRNFRLFVEGCDLVKSGEDLEEVTGFSGESVLLPCSCTNLHSKPSTVTWKFTSRESSADEEIYPNQNNQHRNRVRLTNQNSGNLTLLISDLTAMDHGDYRCSVQNGHKDIRLYIKVRETTVAPPRPHYTTTPVQTTVRETTVSPPWPHHTTTPVQTTADPKTGGQDPSKQVQHLVIGVLMVVLLLLFGVVVFICWRCRGSRDVRQSVSTGGHLGLDKKQEIQVHSVEVTYSTIAHLNITTPAHVQINTEEKTEYACIIK</sequence>
<evidence type="ECO:0000256" key="8">
    <source>
        <dbReference type="ARBA" id="ARBA00023170"/>
    </source>
</evidence>
<dbReference type="InterPro" id="IPR013783">
    <property type="entry name" value="Ig-like_fold"/>
</dbReference>
<feature type="signal peptide" evidence="13">
    <location>
        <begin position="1"/>
        <end position="20"/>
    </location>
</feature>
<dbReference type="PANTHER" id="PTHR25466:SF14">
    <property type="entry name" value="BUTYROPHILIN SUBFAMILY 2 MEMBER A2-LIKE-RELATED"/>
    <property type="match status" value="1"/>
</dbReference>
<evidence type="ECO:0000256" key="4">
    <source>
        <dbReference type="ARBA" id="ARBA00022729"/>
    </source>
</evidence>
<keyword evidence="2" id="KW-1003">Cell membrane</keyword>
<gene>
    <name evidence="15" type="ORF">AMEX_G1127</name>
</gene>
<dbReference type="InterPro" id="IPR051713">
    <property type="entry name" value="T-cell_Activation_Regulation"/>
</dbReference>
<name>A0A8T2MDD1_ASTMX</name>
<evidence type="ECO:0000256" key="2">
    <source>
        <dbReference type="ARBA" id="ARBA00022475"/>
    </source>
</evidence>
<dbReference type="GO" id="GO:0042130">
    <property type="term" value="P:negative regulation of T cell proliferation"/>
    <property type="evidence" value="ECO:0007669"/>
    <property type="project" value="TreeGrafter"/>
</dbReference>
<feature type="compositionally biased region" description="Polar residues" evidence="11">
    <location>
        <begin position="257"/>
        <end position="275"/>
    </location>
</feature>
<dbReference type="InterPro" id="IPR003598">
    <property type="entry name" value="Ig_sub2"/>
</dbReference>
<dbReference type="PANTHER" id="PTHR25466">
    <property type="entry name" value="T-LYMPHOCYTE ACTIVATION ANTIGEN"/>
    <property type="match status" value="1"/>
</dbReference>